<dbReference type="Pfam" id="PF21530">
    <property type="entry name" value="Pif1_2B_dom"/>
    <property type="match status" value="1"/>
</dbReference>
<evidence type="ECO:0000256" key="8">
    <source>
        <dbReference type="ARBA" id="ARBA00023172"/>
    </source>
</evidence>
<proteinExistence type="inferred from homology"/>
<reference evidence="15 16" key="1">
    <citation type="submission" date="2017-01" db="EMBL/GenBank/DDBJ databases">
        <title>Draft genome sequence of Diplodia seriata F98.1, a fungal species involved in grapevine trunk diseases.</title>
        <authorList>
            <person name="Robert-Siegwald G."/>
            <person name="Vallet J."/>
            <person name="Abou-Mansour E."/>
            <person name="Xu J."/>
            <person name="Rey P."/>
            <person name="Bertsch C."/>
            <person name="Rego C."/>
            <person name="Larignon P."/>
            <person name="Fontaine F."/>
            <person name="Lebrun M.-H."/>
        </authorList>
    </citation>
    <scope>NUCLEOTIDE SEQUENCE [LARGE SCALE GENOMIC DNA]</scope>
    <source>
        <strain evidence="15 16">F98.1</strain>
    </source>
</reference>
<evidence type="ECO:0000256" key="3">
    <source>
        <dbReference type="ARBA" id="ARBA00022801"/>
    </source>
</evidence>
<evidence type="ECO:0000256" key="5">
    <source>
        <dbReference type="ARBA" id="ARBA00022840"/>
    </source>
</evidence>
<dbReference type="Pfam" id="PF05970">
    <property type="entry name" value="PIF1"/>
    <property type="match status" value="1"/>
</dbReference>
<feature type="domain" description="AAA+ ATPase" evidence="14">
    <location>
        <begin position="150"/>
        <end position="453"/>
    </location>
</feature>
<dbReference type="HAMAP" id="MF_03176">
    <property type="entry name" value="PIF1"/>
    <property type="match status" value="1"/>
</dbReference>
<keyword evidence="9 12" id="KW-0234">DNA repair</keyword>
<keyword evidence="2 12" id="KW-0227">DNA damage</keyword>
<evidence type="ECO:0000259" key="14">
    <source>
        <dbReference type="SMART" id="SM00382"/>
    </source>
</evidence>
<dbReference type="GO" id="GO:0006310">
    <property type="term" value="P:DNA recombination"/>
    <property type="evidence" value="ECO:0007669"/>
    <property type="project" value="UniProtKB-UniRule"/>
</dbReference>
<name>A0A1S8B5N9_9PEZI</name>
<dbReference type="GO" id="GO:0016887">
    <property type="term" value="F:ATP hydrolysis activity"/>
    <property type="evidence" value="ECO:0007669"/>
    <property type="project" value="RHEA"/>
</dbReference>
<dbReference type="InterPro" id="IPR003593">
    <property type="entry name" value="AAA+_ATPase"/>
</dbReference>
<comment type="cofactor">
    <cofactor evidence="12">
        <name>Mg(2+)</name>
        <dbReference type="ChEBI" id="CHEBI:18420"/>
    </cofactor>
</comment>
<dbReference type="OrthoDB" id="432234at2759"/>
<keyword evidence="4 12" id="KW-0347">Helicase</keyword>
<feature type="compositionally biased region" description="Basic residues" evidence="13">
    <location>
        <begin position="104"/>
        <end position="114"/>
    </location>
</feature>
<dbReference type="GO" id="GO:0005634">
    <property type="term" value="C:nucleus"/>
    <property type="evidence" value="ECO:0007669"/>
    <property type="project" value="UniProtKB-SubCell"/>
</dbReference>
<feature type="region of interest" description="Disordered" evidence="13">
    <location>
        <begin position="94"/>
        <end position="123"/>
    </location>
</feature>
<evidence type="ECO:0000256" key="13">
    <source>
        <dbReference type="SAM" id="MobiDB-lite"/>
    </source>
</evidence>
<comment type="function">
    <text evidence="12">DNA-dependent ATPase and 5'-3' DNA helicase required for the maintenance of both mitochondrial and nuclear genome stability.</text>
</comment>
<keyword evidence="6 12" id="KW-0238">DNA-binding</keyword>
<feature type="DNA-binding region" evidence="12">
    <location>
        <begin position="554"/>
        <end position="573"/>
    </location>
</feature>
<dbReference type="InterPro" id="IPR010285">
    <property type="entry name" value="DNA_helicase_pif1-like_DEAD"/>
</dbReference>
<feature type="region of interest" description="Disordered" evidence="13">
    <location>
        <begin position="44"/>
        <end position="76"/>
    </location>
</feature>
<evidence type="ECO:0000256" key="2">
    <source>
        <dbReference type="ARBA" id="ARBA00022763"/>
    </source>
</evidence>
<dbReference type="EC" id="5.6.2.3" evidence="12"/>
<dbReference type="GO" id="GO:0003677">
    <property type="term" value="F:DNA binding"/>
    <property type="evidence" value="ECO:0007669"/>
    <property type="project" value="UniProtKB-KW"/>
</dbReference>
<dbReference type="STRING" id="420778.A0A1S8B5N9"/>
<evidence type="ECO:0000256" key="10">
    <source>
        <dbReference type="ARBA" id="ARBA00023235"/>
    </source>
</evidence>
<comment type="caution">
    <text evidence="15">The sequence shown here is derived from an EMBL/GenBank/DDBJ whole genome shotgun (WGS) entry which is preliminary data.</text>
</comment>
<comment type="subunit">
    <text evidence="12">Monomer.</text>
</comment>
<accession>A0A1S8B5N9</accession>
<protein>
    <recommendedName>
        <fullName evidence="12">ATP-dependent DNA helicase PIF1</fullName>
        <ecNumber evidence="12">5.6.2.3</ecNumber>
    </recommendedName>
    <alternativeName>
        <fullName evidence="12">DNA 5'-3' helicase PIF1</fullName>
    </alternativeName>
    <alternativeName>
        <fullName evidence="12">DNA repair and recombination helicase PIF1</fullName>
    </alternativeName>
</protein>
<keyword evidence="8 12" id="KW-0233">DNA recombination</keyword>
<dbReference type="SMART" id="SM00382">
    <property type="entry name" value="AAA"/>
    <property type="match status" value="1"/>
</dbReference>
<keyword evidence="11 12" id="KW-0539">Nucleus</keyword>
<comment type="similarity">
    <text evidence="12">Belongs to the helicase family. PIF1 subfamily.</text>
</comment>
<keyword evidence="3 12" id="KW-0378">Hydrolase</keyword>
<dbReference type="GO" id="GO:0043139">
    <property type="term" value="F:5'-3' DNA helicase activity"/>
    <property type="evidence" value="ECO:0007669"/>
    <property type="project" value="UniProtKB-UniRule"/>
</dbReference>
<dbReference type="GO" id="GO:0000723">
    <property type="term" value="P:telomere maintenance"/>
    <property type="evidence" value="ECO:0007669"/>
    <property type="project" value="InterPro"/>
</dbReference>
<feature type="binding site" evidence="12">
    <location>
        <begin position="158"/>
        <end position="165"/>
    </location>
    <ligand>
        <name>ATP</name>
        <dbReference type="ChEBI" id="CHEBI:30616"/>
    </ligand>
</feature>
<dbReference type="InterPro" id="IPR048293">
    <property type="entry name" value="PIF1_RRM3_pfh1"/>
</dbReference>
<keyword evidence="1 12" id="KW-0547">Nucleotide-binding</keyword>
<evidence type="ECO:0000256" key="9">
    <source>
        <dbReference type="ARBA" id="ARBA00023204"/>
    </source>
</evidence>
<dbReference type="InterPro" id="IPR027417">
    <property type="entry name" value="P-loop_NTPase"/>
</dbReference>
<dbReference type="GO" id="GO:0005524">
    <property type="term" value="F:ATP binding"/>
    <property type="evidence" value="ECO:0007669"/>
    <property type="project" value="UniProtKB-UniRule"/>
</dbReference>
<evidence type="ECO:0000256" key="1">
    <source>
        <dbReference type="ARBA" id="ARBA00022741"/>
    </source>
</evidence>
<dbReference type="GO" id="GO:0005739">
    <property type="term" value="C:mitochondrion"/>
    <property type="evidence" value="ECO:0007669"/>
    <property type="project" value="UniProtKB-SubCell"/>
</dbReference>
<dbReference type="CDD" id="cd18037">
    <property type="entry name" value="DEXSc_Pif1_like"/>
    <property type="match status" value="1"/>
</dbReference>
<evidence type="ECO:0000313" key="16">
    <source>
        <dbReference type="Proteomes" id="UP000190776"/>
    </source>
</evidence>
<keyword evidence="10 12" id="KW-0413">Isomerase</keyword>
<dbReference type="SUPFAM" id="SSF52540">
    <property type="entry name" value="P-loop containing nucleoside triphosphate hydrolases"/>
    <property type="match status" value="2"/>
</dbReference>
<evidence type="ECO:0000313" key="15">
    <source>
        <dbReference type="EMBL" id="OMP82716.1"/>
    </source>
</evidence>
<dbReference type="PANTHER" id="PTHR47642:SF5">
    <property type="entry name" value="ATP-DEPENDENT DNA HELICASE"/>
    <property type="match status" value="1"/>
</dbReference>
<evidence type="ECO:0000256" key="4">
    <source>
        <dbReference type="ARBA" id="ARBA00022806"/>
    </source>
</evidence>
<keyword evidence="7 12" id="KW-0496">Mitochondrion</keyword>
<dbReference type="PANTHER" id="PTHR47642">
    <property type="entry name" value="ATP-DEPENDENT DNA HELICASE"/>
    <property type="match status" value="1"/>
</dbReference>
<comment type="catalytic activity">
    <reaction evidence="12">
        <text>ATP + H2O = ADP + phosphate + H(+)</text>
        <dbReference type="Rhea" id="RHEA:13065"/>
        <dbReference type="ChEBI" id="CHEBI:15377"/>
        <dbReference type="ChEBI" id="CHEBI:15378"/>
        <dbReference type="ChEBI" id="CHEBI:30616"/>
        <dbReference type="ChEBI" id="CHEBI:43474"/>
        <dbReference type="ChEBI" id="CHEBI:456216"/>
        <dbReference type="EC" id="5.6.2.3"/>
    </reaction>
</comment>
<evidence type="ECO:0000256" key="6">
    <source>
        <dbReference type="ARBA" id="ARBA00023125"/>
    </source>
</evidence>
<dbReference type="Gene3D" id="3.40.50.300">
    <property type="entry name" value="P-loop containing nucleotide triphosphate hydrolases"/>
    <property type="match status" value="1"/>
</dbReference>
<evidence type="ECO:0000256" key="11">
    <source>
        <dbReference type="ARBA" id="ARBA00023242"/>
    </source>
</evidence>
<organism evidence="15 16">
    <name type="scientific">Diplodia seriata</name>
    <dbReference type="NCBI Taxonomy" id="420778"/>
    <lineage>
        <taxon>Eukaryota</taxon>
        <taxon>Fungi</taxon>
        <taxon>Dikarya</taxon>
        <taxon>Ascomycota</taxon>
        <taxon>Pezizomycotina</taxon>
        <taxon>Dothideomycetes</taxon>
        <taxon>Dothideomycetes incertae sedis</taxon>
        <taxon>Botryosphaeriales</taxon>
        <taxon>Botryosphaeriaceae</taxon>
        <taxon>Diplodia</taxon>
    </lineage>
</organism>
<keyword evidence="5 12" id="KW-0067">ATP-binding</keyword>
<gene>
    <name evidence="12" type="primary">PIF1</name>
    <name evidence="15" type="ORF">BK809_0000905</name>
</gene>
<dbReference type="CDD" id="cd18809">
    <property type="entry name" value="SF1_C_RecD"/>
    <property type="match status" value="1"/>
</dbReference>
<dbReference type="EMBL" id="MSZU01000113">
    <property type="protein sequence ID" value="OMP82716.1"/>
    <property type="molecule type" value="Genomic_DNA"/>
</dbReference>
<dbReference type="Proteomes" id="UP000190776">
    <property type="component" value="Unassembled WGS sequence"/>
</dbReference>
<evidence type="ECO:0000256" key="12">
    <source>
        <dbReference type="HAMAP-Rule" id="MF_03176"/>
    </source>
</evidence>
<dbReference type="InterPro" id="IPR051055">
    <property type="entry name" value="PIF1_helicase"/>
</dbReference>
<comment type="subcellular location">
    <subcellularLocation>
        <location evidence="12">Nucleus</location>
    </subcellularLocation>
    <subcellularLocation>
        <location evidence="12">Mitochondrion</location>
    </subcellularLocation>
</comment>
<sequence>MRPEPFGLLYVPRKRGAVASLGALRACLSIGAVTARPATRLFSDVAASTPPSPPGPRSLPDSSSRNAAGRHSPWPLAAASPTLSRLAAHRSLRQLSTASNLAKKSSRRKGRPRKPKIEPAEKYRRQAKILGLEDGLSEEQRRVLHLVVNHGKSVFFTGPAGTGKSLLLRRIIEGLTTQHLEDSSSRIAVTASTGLAAFNIGGTTLHRFAGIGLGKAPTEMLISDIQKDKKFKLKRWKKVEVLIIDEISMIDSTLFDKLDTIARAVRKKDLPFGGIQLVITGDFFQLPPVLQGSDDGTPRFCFEAEAWKTAVPHTIGLTQIYRQSDPVFAGMLNEIREGRLSPSTIDTFKSLSRPLISPGDNAPEPAELFPLRREADAANTRRMRNIKDRVNTYHANDGGTVTDADTRKRLLADCIAPEVLEIKETAQVMLIKNIDKTLVNGSLGRVVGFANQFTFSNGTWGLGGRDTVHGRLYPVVRFQLSNGDTKTELCEPAEWSVERWVPEPWSDTGWEVETLATRTQVPLILAWALSIHKSQGQTLELVKVDLNRVFERGQAYVALSRAKSMDGLQVLNFDPKRVTAHPKVKEFYASLSSR</sequence>
<dbReference type="InterPro" id="IPR049163">
    <property type="entry name" value="Pif1-like_2B_dom"/>
</dbReference>
<dbReference type="GO" id="GO:0006281">
    <property type="term" value="P:DNA repair"/>
    <property type="evidence" value="ECO:0007669"/>
    <property type="project" value="UniProtKB-UniRule"/>
</dbReference>
<dbReference type="AlphaFoldDB" id="A0A1S8B5N9"/>
<evidence type="ECO:0000256" key="7">
    <source>
        <dbReference type="ARBA" id="ARBA00023128"/>
    </source>
</evidence>